<dbReference type="Gene3D" id="3.40.50.10810">
    <property type="entry name" value="Tandem AAA-ATPase domain"/>
    <property type="match status" value="1"/>
</dbReference>
<dbReference type="InterPro" id="IPR057342">
    <property type="entry name" value="DEXDc_RapA"/>
</dbReference>
<dbReference type="InterPro" id="IPR049730">
    <property type="entry name" value="SNF2/RAD54-like_C"/>
</dbReference>
<dbReference type="CDD" id="cd18793">
    <property type="entry name" value="SF2_C_SNF"/>
    <property type="match status" value="1"/>
</dbReference>
<dbReference type="AlphaFoldDB" id="D9QRC0"/>
<evidence type="ECO:0000256" key="2">
    <source>
        <dbReference type="ARBA" id="ARBA00022801"/>
    </source>
</evidence>
<evidence type="ECO:0000259" key="6">
    <source>
        <dbReference type="PROSITE" id="PS51194"/>
    </source>
</evidence>
<dbReference type="PANTHER" id="PTHR10799">
    <property type="entry name" value="SNF2/RAD54 HELICASE FAMILY"/>
    <property type="match status" value="1"/>
</dbReference>
<protein>
    <submittedName>
        <fullName evidence="7">Helicase domain protein</fullName>
    </submittedName>
</protein>
<dbReference type="GO" id="GO:0004386">
    <property type="term" value="F:helicase activity"/>
    <property type="evidence" value="ECO:0007669"/>
    <property type="project" value="UniProtKB-KW"/>
</dbReference>
<dbReference type="InterPro" id="IPR027417">
    <property type="entry name" value="P-loop_NTPase"/>
</dbReference>
<feature type="domain" description="Helicase C-terminal" evidence="6">
    <location>
        <begin position="318"/>
        <end position="479"/>
    </location>
</feature>
<dbReference type="GO" id="GO:0016787">
    <property type="term" value="F:hydrolase activity"/>
    <property type="evidence" value="ECO:0007669"/>
    <property type="project" value="UniProtKB-KW"/>
</dbReference>
<dbReference type="EMBL" id="CP002105">
    <property type="protein sequence ID" value="ADL13061.1"/>
    <property type="molecule type" value="Genomic_DNA"/>
</dbReference>
<dbReference type="Gene3D" id="3.40.50.300">
    <property type="entry name" value="P-loop containing nucleotide triphosphate hydrolases"/>
    <property type="match status" value="1"/>
</dbReference>
<dbReference type="eggNOG" id="COG0553">
    <property type="taxonomic scope" value="Bacteria"/>
</dbReference>
<dbReference type="RefSeq" id="WP_013278506.1">
    <property type="nucleotide sequence ID" value="NC_014378.1"/>
</dbReference>
<dbReference type="Pfam" id="PF00176">
    <property type="entry name" value="SNF2-rel_dom"/>
    <property type="match status" value="1"/>
</dbReference>
<dbReference type="CDD" id="cd18011">
    <property type="entry name" value="DEXDc_RapA"/>
    <property type="match status" value="1"/>
</dbReference>
<evidence type="ECO:0000256" key="3">
    <source>
        <dbReference type="ARBA" id="ARBA00022806"/>
    </source>
</evidence>
<keyword evidence="8" id="KW-1185">Reference proteome</keyword>
<organism evidence="7 8">
    <name type="scientific">Acetohalobium arabaticum (strain ATCC 49924 / DSM 5501 / Z-7288)</name>
    <dbReference type="NCBI Taxonomy" id="574087"/>
    <lineage>
        <taxon>Bacteria</taxon>
        <taxon>Bacillati</taxon>
        <taxon>Bacillota</taxon>
        <taxon>Clostridia</taxon>
        <taxon>Halanaerobiales</taxon>
        <taxon>Halobacteroidaceae</taxon>
        <taxon>Acetohalobium</taxon>
    </lineage>
</organism>
<dbReference type="InterPro" id="IPR001650">
    <property type="entry name" value="Helicase_C-like"/>
</dbReference>
<name>D9QRC0_ACEAZ</name>
<feature type="domain" description="Helicase ATP-binding" evidence="5">
    <location>
        <begin position="39"/>
        <end position="193"/>
    </location>
</feature>
<dbReference type="InterPro" id="IPR014001">
    <property type="entry name" value="Helicase_ATP-bd"/>
</dbReference>
<dbReference type="SUPFAM" id="SSF52540">
    <property type="entry name" value="P-loop containing nucleoside triphosphate hydrolases"/>
    <property type="match status" value="2"/>
</dbReference>
<dbReference type="HOGENOM" id="CLU_006041_1_0_9"/>
<dbReference type="OrthoDB" id="9814088at2"/>
<evidence type="ECO:0000256" key="4">
    <source>
        <dbReference type="ARBA" id="ARBA00022840"/>
    </source>
</evidence>
<evidence type="ECO:0000313" key="7">
    <source>
        <dbReference type="EMBL" id="ADL13061.1"/>
    </source>
</evidence>
<sequence>MAINQRAVDNDLVVLDELADFWAERDFALYPHQIETAQRVIDELDGRALLADEVGLGKTIEAGLILKEYILRGEVETVLILTPASLSYQWWVELTNKFDIDIFNNRKGKGWHYFDHQIASIDLAKRERHAEVIYQRDFDMVIVDEAHKLKNSDTLNWQFVNNLSPEYMLFLTATPIQNDLDELYNLVSLLKSELFRVNDSDLLKQNLDQVMIRNERTDSELDFTDRDVKLIPLELTSPEQQLYDGITELVKQEYDRCRAENRNLLHLVTLQREICSSSFAVIETLQNFLNSAAEELVPKVEQLLQLAEEIQINQKVQVVEELLKEIDGQAVIFTEYLATQNYICYYLYQRGLMPVKFDGTLNDTQKERAKRFFAEQGDVLVSTAAGRQGINLQFCNVIINYDLPWNPMKLEQRIGRVHRLGQTEEVKIYNLCTKGTIEEKIVNVLHDKINLFESVVGNLDKIVNNSKEHNLDKSILDVIVNQEGEELEKSLEELLTEQIK</sequence>
<proteinExistence type="predicted"/>
<dbReference type="PROSITE" id="PS51192">
    <property type="entry name" value="HELICASE_ATP_BIND_1"/>
    <property type="match status" value="1"/>
</dbReference>
<accession>D9QRC0</accession>
<dbReference type="SMART" id="SM00487">
    <property type="entry name" value="DEXDc"/>
    <property type="match status" value="1"/>
</dbReference>
<dbReference type="SMART" id="SM00490">
    <property type="entry name" value="HELICc"/>
    <property type="match status" value="1"/>
</dbReference>
<dbReference type="STRING" id="574087.Acear_1555"/>
<keyword evidence="2" id="KW-0378">Hydrolase</keyword>
<dbReference type="GO" id="GO:0005524">
    <property type="term" value="F:ATP binding"/>
    <property type="evidence" value="ECO:0007669"/>
    <property type="project" value="UniProtKB-KW"/>
</dbReference>
<dbReference type="PROSITE" id="PS51194">
    <property type="entry name" value="HELICASE_CTER"/>
    <property type="match status" value="1"/>
</dbReference>
<evidence type="ECO:0000259" key="5">
    <source>
        <dbReference type="PROSITE" id="PS51192"/>
    </source>
</evidence>
<keyword evidence="3 7" id="KW-0347">Helicase</keyword>
<evidence type="ECO:0000313" key="8">
    <source>
        <dbReference type="Proteomes" id="UP000001661"/>
    </source>
</evidence>
<dbReference type="Proteomes" id="UP000001661">
    <property type="component" value="Chromosome"/>
</dbReference>
<keyword evidence="4" id="KW-0067">ATP-binding</keyword>
<evidence type="ECO:0000256" key="1">
    <source>
        <dbReference type="ARBA" id="ARBA00022741"/>
    </source>
</evidence>
<keyword evidence="1" id="KW-0547">Nucleotide-binding</keyword>
<dbReference type="Pfam" id="PF00271">
    <property type="entry name" value="Helicase_C"/>
    <property type="match status" value="1"/>
</dbReference>
<gene>
    <name evidence="7" type="ordered locus">Acear_1555</name>
</gene>
<dbReference type="KEGG" id="aar:Acear_1555"/>
<reference evidence="7 8" key="1">
    <citation type="journal article" date="2010" name="Stand. Genomic Sci.">
        <title>Complete genome sequence of Acetohalobium arabaticum type strain (Z-7288).</title>
        <authorList>
            <person name="Sikorski J."/>
            <person name="Lapidus A."/>
            <person name="Chertkov O."/>
            <person name="Lucas S."/>
            <person name="Copeland A."/>
            <person name="Glavina Del Rio T."/>
            <person name="Nolan M."/>
            <person name="Tice H."/>
            <person name="Cheng J.F."/>
            <person name="Han C."/>
            <person name="Brambilla E."/>
            <person name="Pitluck S."/>
            <person name="Liolios K."/>
            <person name="Ivanova N."/>
            <person name="Mavromatis K."/>
            <person name="Mikhailova N."/>
            <person name="Pati A."/>
            <person name="Bruce D."/>
            <person name="Detter C."/>
            <person name="Tapia R."/>
            <person name="Goodwin L."/>
            <person name="Chen A."/>
            <person name="Palaniappan K."/>
            <person name="Land M."/>
            <person name="Hauser L."/>
            <person name="Chang Y.J."/>
            <person name="Jeffries C.D."/>
            <person name="Rohde M."/>
            <person name="Goker M."/>
            <person name="Spring S."/>
            <person name="Woyke T."/>
            <person name="Bristow J."/>
            <person name="Eisen J.A."/>
            <person name="Markowitz V."/>
            <person name="Hugenholtz P."/>
            <person name="Kyrpides N.C."/>
            <person name="Klenk H.P."/>
        </authorList>
    </citation>
    <scope>NUCLEOTIDE SEQUENCE [LARGE SCALE GENOMIC DNA]</scope>
    <source>
        <strain evidence="8">ATCC 49924 / DSM 5501 / Z-7288</strain>
    </source>
</reference>
<dbReference type="InterPro" id="IPR038718">
    <property type="entry name" value="SNF2-like_sf"/>
</dbReference>
<dbReference type="InterPro" id="IPR000330">
    <property type="entry name" value="SNF2_N"/>
</dbReference>